<dbReference type="InterPro" id="IPR006440">
    <property type="entry name" value="Doc"/>
</dbReference>
<organism evidence="2 3">
    <name type="scientific">Candidatus Nomurabacteria bacterium GW2011_GWD2_39_12</name>
    <dbReference type="NCBI Taxonomy" id="1618759"/>
    <lineage>
        <taxon>Bacteria</taxon>
        <taxon>Candidatus Nomuraibacteriota</taxon>
    </lineage>
</organism>
<dbReference type="PROSITE" id="PS51459">
    <property type="entry name" value="FIDO"/>
    <property type="match status" value="1"/>
</dbReference>
<comment type="caution">
    <text evidence="2">The sequence shown here is derived from an EMBL/GenBank/DDBJ whole genome shotgun (WGS) entry which is preliminary data.</text>
</comment>
<protein>
    <submittedName>
        <fullName evidence="2">Toxin-antitoxin system, toxin component, Fic family</fullName>
    </submittedName>
</protein>
<dbReference type="PANTHER" id="PTHR39426">
    <property type="entry name" value="HOMOLOGY TO DEATH-ON-CURING PROTEIN OF PHAGE P1"/>
    <property type="match status" value="1"/>
</dbReference>
<dbReference type="GO" id="GO:0016301">
    <property type="term" value="F:kinase activity"/>
    <property type="evidence" value="ECO:0007669"/>
    <property type="project" value="InterPro"/>
</dbReference>
<dbReference type="InterPro" id="IPR003812">
    <property type="entry name" value="Fido"/>
</dbReference>
<sequence length="147" mass="17063">MTEEKKSQPIRHLSKEDVATIYGVLFERFKEIGEPIPPFEHVNKKEIENLVVIPQTKHFGEEQYPTIEAKAAILFYKINKGHIFPNGNKRISLACLFIFLESNNFKLNITQDEATKKALEVAQSDPNDFQRVKEEIEFWISGNLKEK</sequence>
<dbReference type="PANTHER" id="PTHR39426:SF1">
    <property type="entry name" value="HOMOLOGY TO DEATH-ON-CURING PROTEIN OF PHAGE P1"/>
    <property type="match status" value="1"/>
</dbReference>
<feature type="domain" description="Fido" evidence="1">
    <location>
        <begin position="13"/>
        <end position="142"/>
    </location>
</feature>
<gene>
    <name evidence="2" type="ORF">UT27_C0009G0008</name>
</gene>
<evidence type="ECO:0000259" key="1">
    <source>
        <dbReference type="PROSITE" id="PS51459"/>
    </source>
</evidence>
<dbReference type="InterPro" id="IPR053737">
    <property type="entry name" value="Type_II_TA_Toxin"/>
</dbReference>
<dbReference type="EMBL" id="LBWE01000009">
    <property type="protein sequence ID" value="KKR01234.1"/>
    <property type="molecule type" value="Genomic_DNA"/>
</dbReference>
<evidence type="ECO:0000313" key="2">
    <source>
        <dbReference type="EMBL" id="KKR01234.1"/>
    </source>
</evidence>
<dbReference type="Pfam" id="PF02661">
    <property type="entry name" value="Fic"/>
    <property type="match status" value="1"/>
</dbReference>
<dbReference type="AlphaFoldDB" id="A0A837HQ65"/>
<dbReference type="SUPFAM" id="SSF140931">
    <property type="entry name" value="Fic-like"/>
    <property type="match status" value="1"/>
</dbReference>
<reference evidence="2 3" key="1">
    <citation type="journal article" date="2015" name="Nature">
        <title>rRNA introns, odd ribosomes, and small enigmatic genomes across a large radiation of phyla.</title>
        <authorList>
            <person name="Brown C.T."/>
            <person name="Hug L.A."/>
            <person name="Thomas B.C."/>
            <person name="Sharon I."/>
            <person name="Castelle C.J."/>
            <person name="Singh A."/>
            <person name="Wilkins M.J."/>
            <person name="Williams K.H."/>
            <person name="Banfield J.F."/>
        </authorList>
    </citation>
    <scope>NUCLEOTIDE SEQUENCE [LARGE SCALE GENOMIC DNA]</scope>
</reference>
<dbReference type="Proteomes" id="UP000033998">
    <property type="component" value="Unassembled WGS sequence"/>
</dbReference>
<evidence type="ECO:0000313" key="3">
    <source>
        <dbReference type="Proteomes" id="UP000033998"/>
    </source>
</evidence>
<dbReference type="NCBIfam" id="TIGR01550">
    <property type="entry name" value="DOC_P1"/>
    <property type="match status" value="1"/>
</dbReference>
<dbReference type="Gene3D" id="1.20.120.1870">
    <property type="entry name" value="Fic/DOC protein, Fido domain"/>
    <property type="match status" value="1"/>
</dbReference>
<name>A0A837HQ65_9BACT</name>
<dbReference type="InterPro" id="IPR036597">
    <property type="entry name" value="Fido-like_dom_sf"/>
</dbReference>
<accession>A0A837HQ65</accession>
<proteinExistence type="predicted"/>